<evidence type="ECO:0000313" key="1">
    <source>
        <dbReference type="EMBL" id="GHH54413.1"/>
    </source>
</evidence>
<reference evidence="1" key="2">
    <citation type="submission" date="2020-09" db="EMBL/GenBank/DDBJ databases">
        <authorList>
            <person name="Sun Q."/>
            <person name="Ohkuma M."/>
        </authorList>
    </citation>
    <scope>NUCLEOTIDE SEQUENCE</scope>
    <source>
        <strain evidence="1">JCM 13306</strain>
    </source>
</reference>
<sequence length="94" mass="10128">MSSIDIRQDHALSAEQARTAIDEAARKLDERFGLRSSWNGDRLDFSGSGVDGAIELLPGQVRVTATLGFLLSAMKGMVEAEIRRVLAEKLGPAS</sequence>
<dbReference type="EMBL" id="BNBA01000015">
    <property type="protein sequence ID" value="GHH54413.1"/>
    <property type="molecule type" value="Genomic_DNA"/>
</dbReference>
<evidence type="ECO:0000313" key="2">
    <source>
        <dbReference type="Proteomes" id="UP000623958"/>
    </source>
</evidence>
<dbReference type="InterPro" id="IPR013433">
    <property type="entry name" value="PHA_gran_rgn"/>
</dbReference>
<dbReference type="NCBIfam" id="TIGR02610">
    <property type="entry name" value="PHA_gran_rgn"/>
    <property type="match status" value="1"/>
</dbReference>
<dbReference type="Pfam" id="PF09650">
    <property type="entry name" value="PHA_gran_rgn"/>
    <property type="match status" value="1"/>
</dbReference>
<proteinExistence type="predicted"/>
<dbReference type="AlphaFoldDB" id="A0A919F885"/>
<protein>
    <submittedName>
        <fullName evidence="1">Polyhydroxyalkanoic acid synthase</fullName>
    </submittedName>
</protein>
<gene>
    <name evidence="1" type="ORF">GCM10009090_21170</name>
</gene>
<keyword evidence="2" id="KW-1185">Reference proteome</keyword>
<accession>A0A919F885</accession>
<reference evidence="1" key="1">
    <citation type="journal article" date="2014" name="Int. J. Syst. Evol. Microbiol.">
        <title>Complete genome sequence of Corynebacterium casei LMG S-19264T (=DSM 44701T), isolated from a smear-ripened cheese.</title>
        <authorList>
            <consortium name="US DOE Joint Genome Institute (JGI-PGF)"/>
            <person name="Walter F."/>
            <person name="Albersmeier A."/>
            <person name="Kalinowski J."/>
            <person name="Ruckert C."/>
        </authorList>
    </citation>
    <scope>NUCLEOTIDE SEQUENCE</scope>
    <source>
        <strain evidence="1">JCM 13306</strain>
    </source>
</reference>
<organism evidence="1 2">
    <name type="scientific">Xanthomonas boreopolis</name>
    <dbReference type="NCBI Taxonomy" id="86183"/>
    <lineage>
        <taxon>Bacteria</taxon>
        <taxon>Pseudomonadati</taxon>
        <taxon>Pseudomonadota</taxon>
        <taxon>Gammaproteobacteria</taxon>
        <taxon>Lysobacterales</taxon>
        <taxon>Lysobacteraceae</taxon>
        <taxon>Xanthomonas</taxon>
    </lineage>
</organism>
<comment type="caution">
    <text evidence="1">The sequence shown here is derived from an EMBL/GenBank/DDBJ whole genome shotgun (WGS) entry which is preliminary data.</text>
</comment>
<name>A0A919F885_9XANT</name>
<dbReference type="RefSeq" id="WP_140718643.1">
    <property type="nucleotide sequence ID" value="NZ_BNBA01000015.1"/>
</dbReference>
<dbReference type="Proteomes" id="UP000623958">
    <property type="component" value="Unassembled WGS sequence"/>
</dbReference>